<evidence type="ECO:0008006" key="3">
    <source>
        <dbReference type="Google" id="ProtNLM"/>
    </source>
</evidence>
<evidence type="ECO:0000313" key="1">
    <source>
        <dbReference type="EMBL" id="BDE05370.1"/>
    </source>
</evidence>
<dbReference type="EMBL" id="AP025523">
    <property type="protein sequence ID" value="BDE05370.1"/>
    <property type="molecule type" value="Genomic_DNA"/>
</dbReference>
<reference evidence="1 2" key="1">
    <citation type="journal article" date="2022" name="ISME Commun">
        <title>Vulcanimicrobium alpinus gen. nov. sp. nov., the first cultivated representative of the candidate phylum 'Eremiobacterota', is a metabolically versatile aerobic anoxygenic phototroph.</title>
        <authorList>
            <person name="Yabe S."/>
            <person name="Muto K."/>
            <person name="Abe K."/>
            <person name="Yokota A."/>
            <person name="Staudigel H."/>
            <person name="Tebo B.M."/>
        </authorList>
    </citation>
    <scope>NUCLEOTIDE SEQUENCE [LARGE SCALE GENOMIC DNA]</scope>
    <source>
        <strain evidence="1 2">WC8-2</strain>
    </source>
</reference>
<dbReference type="RefSeq" id="WP_317996417.1">
    <property type="nucleotide sequence ID" value="NZ_AP025523.1"/>
</dbReference>
<organism evidence="1 2">
    <name type="scientific">Vulcanimicrobium alpinum</name>
    <dbReference type="NCBI Taxonomy" id="3016050"/>
    <lineage>
        <taxon>Bacteria</taxon>
        <taxon>Bacillati</taxon>
        <taxon>Vulcanimicrobiota</taxon>
        <taxon>Vulcanimicrobiia</taxon>
        <taxon>Vulcanimicrobiales</taxon>
        <taxon>Vulcanimicrobiaceae</taxon>
        <taxon>Vulcanimicrobium</taxon>
    </lineage>
</organism>
<dbReference type="Proteomes" id="UP001317532">
    <property type="component" value="Chromosome"/>
</dbReference>
<name>A0AAN2C897_UNVUL</name>
<dbReference type="Pfam" id="PF08811">
    <property type="entry name" value="DUF1800"/>
    <property type="match status" value="1"/>
</dbReference>
<evidence type="ECO:0000313" key="2">
    <source>
        <dbReference type="Proteomes" id="UP001317532"/>
    </source>
</evidence>
<dbReference type="KEGG" id="vab:WPS_06460"/>
<protein>
    <recommendedName>
        <fullName evidence="3">DUF1800 domain-containing protein</fullName>
    </recommendedName>
</protein>
<proteinExistence type="predicted"/>
<dbReference type="AlphaFoldDB" id="A0AAN2C897"/>
<accession>A0AAN2C897</accession>
<sequence>MPSKIDTSTDPQVGFRPPGALDAATALLPYAGRFGPRHAAHLLRRAGFGGAADEPARLASLGMNGAVDAMLHPPGLDAEFTDFPDSDVLFTQGKNRAAAQMWWLDRMLRTNRQLREKMTLFWHGHFATSINKVPAAQMVAQIDLFRTLGMGRFPALLSAVTTDPAMLIWLDNRYNAKAHPNENYAREVMELFALGLGNYTEDDIKEAARAFTGWTLDRGLQAQFVAARHDDGPKTVFGKTGNYNADDVIALIVAQPVHQRFLARKLLEFFVYSDPEPELIESAAQVYALSGFDIAKTVGTILRSNVFYSTRAYRALPKSPVEFAIGTLRYFGTATVPPNLPYQLARMGQEPLNPPSVKGWDGGPTWINTSTLLARFNFVNALVAQTAPGKNGQPAVSAPYVNPDALVGRVGMDAAKVAAALVGEAVQDDVTSDVRATLTGYLNSATPTAATQNPMPFGPENYQDKIRGALALTLNLPVNQLA</sequence>
<gene>
    <name evidence="1" type="ORF">WPS_06460</name>
</gene>
<dbReference type="InterPro" id="IPR014917">
    <property type="entry name" value="DUF1800"/>
</dbReference>
<keyword evidence="2" id="KW-1185">Reference proteome</keyword>